<reference evidence="3" key="2">
    <citation type="submission" date="2021-04" db="EMBL/GenBank/DDBJ databases">
        <authorList>
            <person name="Gilroy R."/>
        </authorList>
    </citation>
    <scope>NUCLEOTIDE SEQUENCE</scope>
    <source>
        <strain evidence="3">ChiGjej1B1-13045</strain>
    </source>
</reference>
<dbReference type="Proteomes" id="UP000824017">
    <property type="component" value="Unassembled WGS sequence"/>
</dbReference>
<feature type="transmembrane region" description="Helical" evidence="2">
    <location>
        <begin position="248"/>
        <end position="266"/>
    </location>
</feature>
<dbReference type="AlphaFoldDB" id="A0A9D2IIS3"/>
<feature type="transmembrane region" description="Helical" evidence="2">
    <location>
        <begin position="401"/>
        <end position="418"/>
    </location>
</feature>
<dbReference type="GO" id="GO:0005085">
    <property type="term" value="F:guanyl-nucleotide exchange factor activity"/>
    <property type="evidence" value="ECO:0007669"/>
    <property type="project" value="TreeGrafter"/>
</dbReference>
<dbReference type="EMBL" id="DXCD01000026">
    <property type="protein sequence ID" value="HIZ12466.1"/>
    <property type="molecule type" value="Genomic_DNA"/>
</dbReference>
<proteinExistence type="predicted"/>
<dbReference type="PANTHER" id="PTHR45982:SF1">
    <property type="entry name" value="REGULATOR OF CHROMOSOME CONDENSATION"/>
    <property type="match status" value="1"/>
</dbReference>
<keyword evidence="2" id="KW-0812">Transmembrane</keyword>
<dbReference type="Gene3D" id="2.130.10.30">
    <property type="entry name" value="Regulator of chromosome condensation 1/beta-lactamase-inhibitor protein II"/>
    <property type="match status" value="1"/>
</dbReference>
<dbReference type="GO" id="GO:0005737">
    <property type="term" value="C:cytoplasm"/>
    <property type="evidence" value="ECO:0007669"/>
    <property type="project" value="TreeGrafter"/>
</dbReference>
<feature type="transmembrane region" description="Helical" evidence="2">
    <location>
        <begin position="73"/>
        <end position="96"/>
    </location>
</feature>
<name>A0A9D2IIS3_9FIRM</name>
<evidence type="ECO:0000313" key="3">
    <source>
        <dbReference type="EMBL" id="HIZ12466.1"/>
    </source>
</evidence>
<dbReference type="InterPro" id="IPR009091">
    <property type="entry name" value="RCC1/BLIP-II"/>
</dbReference>
<sequence length="749" mass="85026">MDERKRQPDFICDPVPENYRRRYEERKGKYRNLAVAAVVLFIFGIEALDALLSTGWGLAEGVLGFRGWSRGTLFLWALLKGMLRSALFVLLPLYVVCKWHASLTGKAYAAKIREYEAGWFSGFFTAECLITENREGQRKCWYYSEISLVEEDGGAFRIQSGSGALTILKMYLKRDSVRSIRNHLQRYCSGVYRQEFVEEEEKISLVLSGRNTLSATGKSSQGNPQEDARAQKEIREGYLRYVRDSMPFYYMETRIWIGGICAYYLIRCAFSESRQLSLMAILGIALIIIGIPVLRQVRLLSGRRAVKARERQINAGFPSVLEIGRSGVLFRSGGEIWQPWEKIRKITEGRDCFVIGRIYLPKGNLTEEENGQVRALCQKYAGRKYSFEEERPQKMREIMRTFLPILCFAIFTAVVAIGENRLEWWNDRSAESGTWAESGQAETDTTEAERQEDTQRNAGAGDQGSREPVYVTTPDKAALHLTAEEIQIDNCYSHNEANYASRFFIDSYGTLYGASANEHGELGNGTTEPDITAKGFYRETEVARNVCHVSLGEEFMVYLTDSGVLMGTGKLPTEDSPGFTTAALELMSDVQYVKCSDYGMIVLKEDGTVWCAGRLCDRAGNVIREYSGFEQVMDHAVYADAGRRTMAVIRSDGSLWMWGDNSSQQCGVDSRVEEEFREPVQVKGNVRMVWLDRLSFSSEQEYQGYLENVSDPEDQYSYNVFWTYILLDDGQLYACGRDGTFVEVTVIEE</sequence>
<organism evidence="3 4">
    <name type="scientific">Candidatus Mediterraneibacter stercorigallinarum</name>
    <dbReference type="NCBI Taxonomy" id="2838686"/>
    <lineage>
        <taxon>Bacteria</taxon>
        <taxon>Bacillati</taxon>
        <taxon>Bacillota</taxon>
        <taxon>Clostridia</taxon>
        <taxon>Lachnospirales</taxon>
        <taxon>Lachnospiraceae</taxon>
        <taxon>Mediterraneibacter</taxon>
    </lineage>
</organism>
<gene>
    <name evidence="3" type="ORF">H9817_00850</name>
</gene>
<feature type="transmembrane region" description="Helical" evidence="2">
    <location>
        <begin position="30"/>
        <end position="53"/>
    </location>
</feature>
<protein>
    <submittedName>
        <fullName evidence="3">Uncharacterized protein</fullName>
    </submittedName>
</protein>
<feature type="transmembrane region" description="Helical" evidence="2">
    <location>
        <begin position="278"/>
        <end position="294"/>
    </location>
</feature>
<evidence type="ECO:0000313" key="4">
    <source>
        <dbReference type="Proteomes" id="UP000824017"/>
    </source>
</evidence>
<comment type="caution">
    <text evidence="3">The sequence shown here is derived from an EMBL/GenBank/DDBJ whole genome shotgun (WGS) entry which is preliminary data.</text>
</comment>
<dbReference type="InterPro" id="IPR051553">
    <property type="entry name" value="Ran_GTPase-activating"/>
</dbReference>
<keyword evidence="2" id="KW-0472">Membrane</keyword>
<feature type="region of interest" description="Disordered" evidence="1">
    <location>
        <begin position="433"/>
        <end position="469"/>
    </location>
</feature>
<dbReference type="PANTHER" id="PTHR45982">
    <property type="entry name" value="REGULATOR OF CHROMOSOME CONDENSATION"/>
    <property type="match status" value="1"/>
</dbReference>
<evidence type="ECO:0000256" key="2">
    <source>
        <dbReference type="SAM" id="Phobius"/>
    </source>
</evidence>
<accession>A0A9D2IIS3</accession>
<dbReference type="SUPFAM" id="SSF50985">
    <property type="entry name" value="RCC1/BLIP-II"/>
    <property type="match status" value="1"/>
</dbReference>
<evidence type="ECO:0000256" key="1">
    <source>
        <dbReference type="SAM" id="MobiDB-lite"/>
    </source>
</evidence>
<keyword evidence="2" id="KW-1133">Transmembrane helix</keyword>
<reference evidence="3" key="1">
    <citation type="journal article" date="2021" name="PeerJ">
        <title>Extensive microbial diversity within the chicken gut microbiome revealed by metagenomics and culture.</title>
        <authorList>
            <person name="Gilroy R."/>
            <person name="Ravi A."/>
            <person name="Getino M."/>
            <person name="Pursley I."/>
            <person name="Horton D.L."/>
            <person name="Alikhan N.F."/>
            <person name="Baker D."/>
            <person name="Gharbi K."/>
            <person name="Hall N."/>
            <person name="Watson M."/>
            <person name="Adriaenssens E.M."/>
            <person name="Foster-Nyarko E."/>
            <person name="Jarju S."/>
            <person name="Secka A."/>
            <person name="Antonio M."/>
            <person name="Oren A."/>
            <person name="Chaudhuri R.R."/>
            <person name="La Ragione R."/>
            <person name="Hildebrand F."/>
            <person name="Pallen M.J."/>
        </authorList>
    </citation>
    <scope>NUCLEOTIDE SEQUENCE</scope>
    <source>
        <strain evidence="3">ChiGjej1B1-13045</strain>
    </source>
</reference>
<feature type="compositionally biased region" description="Polar residues" evidence="1">
    <location>
        <begin position="433"/>
        <end position="443"/>
    </location>
</feature>